<reference evidence="5" key="1">
    <citation type="submission" date="2016-11" db="EMBL/GenBank/DDBJ databases">
        <authorList>
            <person name="Guldener U."/>
        </authorList>
    </citation>
    <scope>NUCLEOTIDE SEQUENCE [LARGE SCALE GENOMIC DNA]</scope>
</reference>
<dbReference type="OrthoDB" id="2215036at2759"/>
<sequence length="1326" mass="154566">MSDVNIAQIRAQVEQAITVIYDGKYNNEERLQATKFLEEVKNMEASLTLGPILYNESGVETIQYYGLQLVDFNISNKYTDVMSLQMKHNIKNWLIEACFKVTDKTPKFIKEKLTYLWVAIAKREYGECCKYNINGELLEVNQASKSDSTSEQNETQDNYQYSTKSGSKIDDPNNIRNDPARPLEQLSPQIKEMLTESWYDMDMHLTKLWEQGQELNMLGLKEMNLLIFRTLFEDIFLILDYTALKRIPVLHPLSMLLISTPSIYQLKYEVDNLWSYFKYNSIGWFNTWCAELEKFIYKHENIAPLNSEECSYLTKLLETFKNCITWPFSEVISESNLINLLFKVLMIGNTKMQTVALDSLHIAYTRSYNNVEQLEAMMDLYINSVPLLRQVYSSLKMNYNDYVDDEKYSVIKKYVDMLVSFHMLFFNLIDKGEPNRVAIAVDYLTLVFEVTNDKSLVVSGLSLDMWIYLFRQDEKVEFLQNNGFSSKLLEFASSQLVYFEEIDDHPSKLLLDIDFQTEQEFKSFCSLYRKSLRDIIRLVTCCQLDFSFEWLNQRLNSYFSSPYGLEVLSIDYLDHKDNAYLTCLSQLMIIECFIKGCIRWKIWYADQPDYEQQHEKMKANLKTLSDQLLNLSLKDPMLLKKQVQNFSFFLNILKDEALFILLERIMTIATLQFPGENPALADYDEKQESIKNLKYTCGLELNRMALLMPDSLANIYGQLEDVVGKVIDTLSYHEVISFKSFLMIIILKAENFENRRAKFAAIVDPELSAWSDSKTVTGLSDLHWFMERLGIKEIGEYFVKRNVNENSNLLEISVDEEGKSLKRDLHMKWERLFPVRATRIFLHYSLEKVSDTLDWELIYELWKPRLLPILPYILRLLYQIQSYSDPSNWEGLPPVVQMIVKHSNTERFWEATASNKTKDEFINEHTKAFDTLRDFADSTGHAIRYTKEVVLAIIAVASKLGAPLYTHPNFATDILNSIFIEKHVVKPDGTTMKTFSPGVSKHAWKNIINIAIKPLIKNCPPEQMPAFYNELLPALYSNLNDLLVNYWAYYMENDEYKPAAITEDEDMTEEILENSLLRLTTTVVVKLLVEIYDQLPSCQHNNFDPMIKNASSGNSKQNYAKSITLKNINIGLPFLKLINNLMIFKDGKCSINSILVFKNFLVLLNTYAVPQYDEFIICEMLPSILNNLLIDFNYKESFYDALYCFISVLTFFAPKYPQSVTWLSQMSYGYNMEILLTSLVQADNYKERKTYMLDYLEYVKVHKNKLLGKENNEEHFISLEYKRNNMRKAMVAEAQKVLVQKNKKNQKDDLLDDPSVEDNAIGSLFV</sequence>
<dbReference type="VEuPathDB" id="FungiDB:HGUI_00421"/>
<dbReference type="InterPro" id="IPR011989">
    <property type="entry name" value="ARM-like"/>
</dbReference>
<protein>
    <submittedName>
        <fullName evidence="4">Related to Protein MSN5</fullName>
    </submittedName>
</protein>
<organism evidence="4 5">
    <name type="scientific">Hanseniaspora guilliermondii</name>
    <dbReference type="NCBI Taxonomy" id="56406"/>
    <lineage>
        <taxon>Eukaryota</taxon>
        <taxon>Fungi</taxon>
        <taxon>Dikarya</taxon>
        <taxon>Ascomycota</taxon>
        <taxon>Saccharomycotina</taxon>
        <taxon>Saccharomycetes</taxon>
        <taxon>Saccharomycodales</taxon>
        <taxon>Saccharomycodaceae</taxon>
        <taxon>Hanseniaspora</taxon>
    </lineage>
</organism>
<feature type="coiled-coil region" evidence="1">
    <location>
        <begin position="607"/>
        <end position="634"/>
    </location>
</feature>
<feature type="compositionally biased region" description="Basic and acidic residues" evidence="2">
    <location>
        <begin position="167"/>
        <end position="181"/>
    </location>
</feature>
<proteinExistence type="predicted"/>
<dbReference type="InterPro" id="IPR045065">
    <property type="entry name" value="XPO1/5"/>
</dbReference>
<dbReference type="Gene3D" id="1.25.10.10">
    <property type="entry name" value="Leucine-rich Repeat Variant"/>
    <property type="match status" value="2"/>
</dbReference>
<dbReference type="PANTHER" id="PTHR11223:SF3">
    <property type="entry name" value="EXPORTIN-5"/>
    <property type="match status" value="1"/>
</dbReference>
<name>A0A1L0CHI7_9ASCO</name>
<dbReference type="GO" id="GO:0005049">
    <property type="term" value="F:nuclear export signal receptor activity"/>
    <property type="evidence" value="ECO:0007669"/>
    <property type="project" value="EnsemblFungi"/>
</dbReference>
<dbReference type="Pfam" id="PF19273">
    <property type="entry name" value="Exportin-5"/>
    <property type="match status" value="1"/>
</dbReference>
<dbReference type="PANTHER" id="PTHR11223">
    <property type="entry name" value="EXPORTIN 1/5"/>
    <property type="match status" value="1"/>
</dbReference>
<dbReference type="GO" id="GO:0005634">
    <property type="term" value="C:nucleus"/>
    <property type="evidence" value="ECO:0007669"/>
    <property type="project" value="EnsemblFungi"/>
</dbReference>
<feature type="domain" description="Exportin-5 C-terminal" evidence="3">
    <location>
        <begin position="406"/>
        <end position="1265"/>
    </location>
</feature>
<dbReference type="InterPro" id="IPR016024">
    <property type="entry name" value="ARM-type_fold"/>
</dbReference>
<feature type="compositionally biased region" description="Polar residues" evidence="2">
    <location>
        <begin position="144"/>
        <end position="166"/>
    </location>
</feature>
<dbReference type="GO" id="GO:0071528">
    <property type="term" value="P:tRNA re-export from nucleus"/>
    <property type="evidence" value="ECO:0007669"/>
    <property type="project" value="EnsemblFungi"/>
</dbReference>
<dbReference type="GO" id="GO:0006611">
    <property type="term" value="P:protein export from nucleus"/>
    <property type="evidence" value="ECO:0007669"/>
    <property type="project" value="EnsemblFungi"/>
</dbReference>
<feature type="region of interest" description="Disordered" evidence="2">
    <location>
        <begin position="144"/>
        <end position="182"/>
    </location>
</feature>
<keyword evidence="1" id="KW-0175">Coiled coil</keyword>
<dbReference type="EMBL" id="FQNF01000005">
    <property type="protein sequence ID" value="SGZ38221.1"/>
    <property type="molecule type" value="Genomic_DNA"/>
</dbReference>
<gene>
    <name evidence="4" type="ORF">HGUI_00421</name>
</gene>
<accession>A0A1L0CHI7</accession>
<dbReference type="InterPro" id="IPR045478">
    <property type="entry name" value="Exportin-5_C"/>
</dbReference>
<evidence type="ECO:0000313" key="4">
    <source>
        <dbReference type="EMBL" id="SGZ38221.1"/>
    </source>
</evidence>
<dbReference type="GO" id="GO:0042565">
    <property type="term" value="C:RNA nuclear export complex"/>
    <property type="evidence" value="ECO:0007669"/>
    <property type="project" value="TreeGrafter"/>
</dbReference>
<evidence type="ECO:0000256" key="1">
    <source>
        <dbReference type="SAM" id="Coils"/>
    </source>
</evidence>
<evidence type="ECO:0000313" key="5">
    <source>
        <dbReference type="Proteomes" id="UP000183365"/>
    </source>
</evidence>
<evidence type="ECO:0000256" key="2">
    <source>
        <dbReference type="SAM" id="MobiDB-lite"/>
    </source>
</evidence>
<dbReference type="SUPFAM" id="SSF48371">
    <property type="entry name" value="ARM repeat"/>
    <property type="match status" value="1"/>
</dbReference>
<dbReference type="Proteomes" id="UP000183365">
    <property type="component" value="Unassembled WGS sequence"/>
</dbReference>
<dbReference type="GO" id="GO:0005737">
    <property type="term" value="C:cytoplasm"/>
    <property type="evidence" value="ECO:0007669"/>
    <property type="project" value="EnsemblFungi"/>
</dbReference>
<dbReference type="GO" id="GO:0003723">
    <property type="term" value="F:RNA binding"/>
    <property type="evidence" value="ECO:0007669"/>
    <property type="project" value="TreeGrafter"/>
</dbReference>
<keyword evidence="5" id="KW-1185">Reference proteome</keyword>
<evidence type="ECO:0000259" key="3">
    <source>
        <dbReference type="Pfam" id="PF19273"/>
    </source>
</evidence>